<dbReference type="InterPro" id="IPR020081">
    <property type="entry name" value="SsrA-bd_prot_CS"/>
</dbReference>
<dbReference type="InterPro" id="IPR023620">
    <property type="entry name" value="SmpB"/>
</dbReference>
<dbReference type="PANTHER" id="PTHR30308">
    <property type="entry name" value="TMRNA-BINDING COMPONENT OF TRANS-TRANSLATION TAGGING COMPLEX"/>
    <property type="match status" value="1"/>
</dbReference>
<dbReference type="GO" id="GO:0005829">
    <property type="term" value="C:cytosol"/>
    <property type="evidence" value="ECO:0007669"/>
    <property type="project" value="TreeGrafter"/>
</dbReference>
<keyword evidence="2" id="KW-0694">RNA-binding</keyword>
<dbReference type="Gene3D" id="2.40.280.10">
    <property type="match status" value="1"/>
</dbReference>
<dbReference type="EMBL" id="UINC01025941">
    <property type="protein sequence ID" value="SVB02484.1"/>
    <property type="molecule type" value="Genomic_DNA"/>
</dbReference>
<name>A0A382AM71_9ZZZZ</name>
<dbReference type="NCBIfam" id="TIGR00086">
    <property type="entry name" value="smpB"/>
    <property type="match status" value="1"/>
</dbReference>
<reference evidence="3" key="1">
    <citation type="submission" date="2018-05" db="EMBL/GenBank/DDBJ databases">
        <authorList>
            <person name="Lanie J.A."/>
            <person name="Ng W.-L."/>
            <person name="Kazmierczak K.M."/>
            <person name="Andrzejewski T.M."/>
            <person name="Davidsen T.M."/>
            <person name="Wayne K.J."/>
            <person name="Tettelin H."/>
            <person name="Glass J.I."/>
            <person name="Rusch D."/>
            <person name="Podicherti R."/>
            <person name="Tsui H.-C.T."/>
            <person name="Winkler M.E."/>
        </authorList>
    </citation>
    <scope>NUCLEOTIDE SEQUENCE</scope>
</reference>
<dbReference type="GO" id="GO:0003723">
    <property type="term" value="F:RNA binding"/>
    <property type="evidence" value="ECO:0007669"/>
    <property type="project" value="UniProtKB-KW"/>
</dbReference>
<dbReference type="GO" id="GO:0070930">
    <property type="term" value="P:trans-translation-dependent protein tagging"/>
    <property type="evidence" value="ECO:0007669"/>
    <property type="project" value="TreeGrafter"/>
</dbReference>
<sequence>MTTTIIENKKAKFDFFIEEKIEAGISLKGWEVKSLRSNRGNIKESYALVKNNEVFIIGSHISPLPNVNINEDTDPTRTRKLLLKAKEISKISGLVTQKGYTLIPLSFYWKEGKVKVMIGLAKGRKKQDKRALLKERDWKMTQKRLIKKNYNK</sequence>
<dbReference type="NCBIfam" id="NF003843">
    <property type="entry name" value="PRK05422.1"/>
    <property type="match status" value="1"/>
</dbReference>
<dbReference type="SUPFAM" id="SSF74982">
    <property type="entry name" value="Small protein B (SmpB)"/>
    <property type="match status" value="1"/>
</dbReference>
<evidence type="ECO:0000256" key="1">
    <source>
        <dbReference type="ARBA" id="ARBA00022490"/>
    </source>
</evidence>
<proteinExistence type="inferred from homology"/>
<evidence type="ECO:0008006" key="4">
    <source>
        <dbReference type="Google" id="ProtNLM"/>
    </source>
</evidence>
<dbReference type="PROSITE" id="PS01317">
    <property type="entry name" value="SSRP"/>
    <property type="match status" value="1"/>
</dbReference>
<dbReference type="Pfam" id="PF01668">
    <property type="entry name" value="SmpB"/>
    <property type="match status" value="1"/>
</dbReference>
<accession>A0A382AM71</accession>
<keyword evidence="1" id="KW-0963">Cytoplasm</keyword>
<dbReference type="PANTHER" id="PTHR30308:SF2">
    <property type="entry name" value="SSRA-BINDING PROTEIN"/>
    <property type="match status" value="1"/>
</dbReference>
<dbReference type="HAMAP" id="MF_00023">
    <property type="entry name" value="SmpB"/>
    <property type="match status" value="1"/>
</dbReference>
<dbReference type="CDD" id="cd09294">
    <property type="entry name" value="SmpB"/>
    <property type="match status" value="1"/>
</dbReference>
<protein>
    <recommendedName>
        <fullName evidence="4">SsrA-binding protein</fullName>
    </recommendedName>
</protein>
<dbReference type="InterPro" id="IPR000037">
    <property type="entry name" value="SsrA-bd_prot"/>
</dbReference>
<evidence type="ECO:0000313" key="3">
    <source>
        <dbReference type="EMBL" id="SVB02484.1"/>
    </source>
</evidence>
<evidence type="ECO:0000256" key="2">
    <source>
        <dbReference type="ARBA" id="ARBA00022884"/>
    </source>
</evidence>
<gene>
    <name evidence="3" type="ORF">METZ01_LOCUS155338</name>
</gene>
<dbReference type="AlphaFoldDB" id="A0A382AM71"/>
<organism evidence="3">
    <name type="scientific">marine metagenome</name>
    <dbReference type="NCBI Taxonomy" id="408172"/>
    <lineage>
        <taxon>unclassified sequences</taxon>
        <taxon>metagenomes</taxon>
        <taxon>ecological metagenomes</taxon>
    </lineage>
</organism>